<dbReference type="Gene3D" id="3.30.505.10">
    <property type="entry name" value="SH2 domain"/>
    <property type="match status" value="1"/>
</dbReference>
<dbReference type="Proteomes" id="UP000314981">
    <property type="component" value="Chromosome 11"/>
</dbReference>
<accession>A0A4W2CVX7</accession>
<dbReference type="AlphaFoldDB" id="A0A4W2CVX7"/>
<name>A0A4W2CVX7_BOBOX</name>
<dbReference type="PANTHER" id="PTHR14098">
    <property type="entry name" value="SH2 DOMAIN CONTAINING PROTEIN"/>
    <property type="match status" value="1"/>
</dbReference>
<protein>
    <submittedName>
        <fullName evidence="2">Uncharacterized protein</fullName>
    </submittedName>
</protein>
<evidence type="ECO:0000256" key="1">
    <source>
        <dbReference type="ARBA" id="ARBA00022999"/>
    </source>
</evidence>
<keyword evidence="1" id="KW-0727">SH2 domain</keyword>
<dbReference type="InterPro" id="IPR051751">
    <property type="entry name" value="Immunoreceptor_sig_adapters"/>
</dbReference>
<sequence>LQLRTGLRGPALGTFQGLHQIGKLPVCTLTSLLSWRSRVAWPVGLTGTPRRGGVKHWVSTLALKPLHTSWDLPRPRSWAQSLPGLIPGQPQGYNLLLPAERRTSLSSVAATQNTSGAQEGNLLGQPWYSGNCDRHAAESALLRCQKVGHPLQTPRAFSETPSAQGLWLAGGSSWAGIGVRAAAGNVRLMDGRPPQDGAYTVRPSSGPRGTQPFTLAVLLHGRVFNIPIRRLADGRHYALGREGRNHEEVGAEVVKLSRAAPGPSWEHFPGENHILSFSGVGDQSFQFSHSVVSDSLRPHGLQHARLSCPSPTP</sequence>
<organism evidence="2 3">
    <name type="scientific">Bos indicus x Bos taurus</name>
    <name type="common">Hybrid cattle</name>
    <dbReference type="NCBI Taxonomy" id="30522"/>
    <lineage>
        <taxon>Eukaryota</taxon>
        <taxon>Metazoa</taxon>
        <taxon>Chordata</taxon>
        <taxon>Craniata</taxon>
        <taxon>Vertebrata</taxon>
        <taxon>Euteleostomi</taxon>
        <taxon>Mammalia</taxon>
        <taxon>Eutheria</taxon>
        <taxon>Laurasiatheria</taxon>
        <taxon>Artiodactyla</taxon>
        <taxon>Ruminantia</taxon>
        <taxon>Pecora</taxon>
        <taxon>Bovidae</taxon>
        <taxon>Bovinae</taxon>
        <taxon>Bos</taxon>
    </lineage>
</organism>
<evidence type="ECO:0000313" key="3">
    <source>
        <dbReference type="Proteomes" id="UP000314981"/>
    </source>
</evidence>
<evidence type="ECO:0000313" key="2">
    <source>
        <dbReference type="Ensembl" id="ENSBIXP00000010449.1"/>
    </source>
</evidence>
<dbReference type="GO" id="GO:0035556">
    <property type="term" value="P:intracellular signal transduction"/>
    <property type="evidence" value="ECO:0007669"/>
    <property type="project" value="TreeGrafter"/>
</dbReference>
<dbReference type="GO" id="GO:0007169">
    <property type="term" value="P:cell surface receptor protein tyrosine kinase signaling pathway"/>
    <property type="evidence" value="ECO:0007669"/>
    <property type="project" value="TreeGrafter"/>
</dbReference>
<dbReference type="InterPro" id="IPR036860">
    <property type="entry name" value="SH2_dom_sf"/>
</dbReference>
<dbReference type="PANTHER" id="PTHR14098:SF16">
    <property type="entry name" value="SH2 DOMAIN-CONTAINING PROTEIN 6"/>
    <property type="match status" value="1"/>
</dbReference>
<proteinExistence type="predicted"/>
<reference evidence="2 3" key="1">
    <citation type="submission" date="2018-11" db="EMBL/GenBank/DDBJ databases">
        <title>Haplotype-resolved cattle genomes.</title>
        <authorList>
            <person name="Low W.Y."/>
            <person name="Tearle R."/>
            <person name="Bickhart D.M."/>
            <person name="Rosen B.D."/>
            <person name="Koren S."/>
            <person name="Rhie A."/>
            <person name="Hiendleder S."/>
            <person name="Phillippy A.M."/>
            <person name="Smith T.P.L."/>
            <person name="Williams J.L."/>
        </authorList>
    </citation>
    <scope>NUCLEOTIDE SEQUENCE [LARGE SCALE GENOMIC DNA]</scope>
</reference>
<reference evidence="2" key="3">
    <citation type="submission" date="2025-09" db="UniProtKB">
        <authorList>
            <consortium name="Ensembl"/>
        </authorList>
    </citation>
    <scope>IDENTIFICATION</scope>
</reference>
<dbReference type="SUPFAM" id="SSF55550">
    <property type="entry name" value="SH2 domain"/>
    <property type="match status" value="1"/>
</dbReference>
<dbReference type="Ensembl" id="ENSBIXT00000044641.1">
    <property type="protein sequence ID" value="ENSBIXP00000010449.1"/>
    <property type="gene ID" value="ENSBIXG00000015939.1"/>
</dbReference>
<keyword evidence="3" id="KW-1185">Reference proteome</keyword>
<reference evidence="2" key="2">
    <citation type="submission" date="2025-08" db="UniProtKB">
        <authorList>
            <consortium name="Ensembl"/>
        </authorList>
    </citation>
    <scope>IDENTIFICATION</scope>
</reference>
<dbReference type="GO" id="GO:0005737">
    <property type="term" value="C:cytoplasm"/>
    <property type="evidence" value="ECO:0007669"/>
    <property type="project" value="TreeGrafter"/>
</dbReference>